<dbReference type="GO" id="GO:0050660">
    <property type="term" value="F:flavin adenine dinucleotide binding"/>
    <property type="evidence" value="ECO:0007669"/>
    <property type="project" value="InterPro"/>
</dbReference>
<evidence type="ECO:0000256" key="9">
    <source>
        <dbReference type="PIRSR" id="PIRSR000089-1"/>
    </source>
</evidence>
<evidence type="ECO:0000256" key="1">
    <source>
        <dbReference type="ARBA" id="ARBA00005817"/>
    </source>
</evidence>
<evidence type="ECO:0000256" key="2">
    <source>
        <dbReference type="ARBA" id="ARBA00022448"/>
    </source>
</evidence>
<dbReference type="PANTHER" id="PTHR43153:SF1">
    <property type="entry name" value="ELECTRON TRANSFER FLAVOPROTEIN SUBUNIT ALPHA, MITOCHONDRIAL"/>
    <property type="match status" value="1"/>
</dbReference>
<dbReference type="InterPro" id="IPR014730">
    <property type="entry name" value="ETF_a/b_N"/>
</dbReference>
<dbReference type="SUPFAM" id="SSF52467">
    <property type="entry name" value="DHS-like NAD/FAD-binding domain"/>
    <property type="match status" value="1"/>
</dbReference>
<dbReference type="Gene3D" id="3.40.50.1220">
    <property type="entry name" value="TPP-binding domain"/>
    <property type="match status" value="1"/>
</dbReference>
<evidence type="ECO:0000259" key="10">
    <source>
        <dbReference type="SMART" id="SM00893"/>
    </source>
</evidence>
<feature type="binding site" evidence="9">
    <location>
        <begin position="240"/>
        <end position="241"/>
    </location>
    <ligand>
        <name>FAD</name>
        <dbReference type="ChEBI" id="CHEBI:57692"/>
    </ligand>
</feature>
<evidence type="ECO:0000313" key="11">
    <source>
        <dbReference type="EMBL" id="AMW05397.1"/>
    </source>
</evidence>
<dbReference type="FunFam" id="3.40.50.1220:FF:000001">
    <property type="entry name" value="Electron transfer flavoprotein, alpha subunit"/>
    <property type="match status" value="1"/>
</dbReference>
<dbReference type="AlphaFoldDB" id="A0A143BJZ9"/>
<dbReference type="GO" id="GO:0033539">
    <property type="term" value="P:fatty acid beta-oxidation using acyl-CoA dehydrogenase"/>
    <property type="evidence" value="ECO:0007669"/>
    <property type="project" value="TreeGrafter"/>
</dbReference>
<dbReference type="RefSeq" id="WP_026849498.1">
    <property type="nucleotide sequence ID" value="NZ_CP011454.1"/>
</dbReference>
<sequence>MANVLVFAEVRAGDLRKVALEAVTAARQLADLSGGGSVHAVLAGDAGIAVKAASLAEYGADSVLVLEHAGFAQYNPEALAATVAQRLGSGTYGFAVFSATAQGRDLSPRVAAKLGSGLAPDLTGFSVDGGTVSGQHFNMNGKTIATLSLSGSPAVLSVRPAAFQPAANARPLVTEAITSAADPSASRVKVVELKQGNTGKLDLNDAPVIVAGGRGLKAAENFKLCDDLADAFGNAAVGATRAVTDEGWRPHSDQIGQTGRNVSPNLYIAVGISGAIQHLAGMRTSKTIVAINKDKDAPIFKVADYGIVGDVFEIMPALTAAVKAAKAQG</sequence>
<dbReference type="InterPro" id="IPR001308">
    <property type="entry name" value="ETF_a/FixB"/>
</dbReference>
<dbReference type="InterPro" id="IPR033947">
    <property type="entry name" value="ETF_alpha_N"/>
</dbReference>
<keyword evidence="12" id="KW-1185">Reference proteome</keyword>
<dbReference type="Pfam" id="PF01012">
    <property type="entry name" value="ETF"/>
    <property type="match status" value="1"/>
</dbReference>
<dbReference type="Pfam" id="PF00766">
    <property type="entry name" value="ETF_alpha"/>
    <property type="match status" value="1"/>
</dbReference>
<keyword evidence="3" id="KW-0285">Flavoprotein</keyword>
<evidence type="ECO:0000256" key="5">
    <source>
        <dbReference type="ARBA" id="ARBA00022982"/>
    </source>
</evidence>
<comment type="function">
    <text evidence="6">The electron transfer flavoprotein serves as a specific electron acceptor for other dehydrogenases. It transfers the electrons to the main respiratory chain via ETF-ubiquinone oxidoreductase (ETF dehydrogenase).</text>
</comment>
<dbReference type="eggNOG" id="COG2025">
    <property type="taxonomic scope" value="Bacteria"/>
</dbReference>
<feature type="binding site" evidence="9">
    <location>
        <begin position="254"/>
        <end position="258"/>
    </location>
    <ligand>
        <name>FAD</name>
        <dbReference type="ChEBI" id="CHEBI:57692"/>
    </ligand>
</feature>
<feature type="binding site" evidence="9">
    <location>
        <position position="214"/>
    </location>
    <ligand>
        <name>FAD</name>
        <dbReference type="ChEBI" id="CHEBI:57692"/>
    </ligand>
</feature>
<evidence type="ECO:0000256" key="4">
    <source>
        <dbReference type="ARBA" id="ARBA00022827"/>
    </source>
</evidence>
<evidence type="ECO:0000256" key="3">
    <source>
        <dbReference type="ARBA" id="ARBA00022630"/>
    </source>
</evidence>
<dbReference type="InterPro" id="IPR018206">
    <property type="entry name" value="ETF_asu_C_CS"/>
</dbReference>
<name>A0A143BJZ9_9BACT</name>
<reference evidence="11 12" key="1">
    <citation type="journal article" date="2014" name="Proc. Natl. Acad. Sci. U.S.A.">
        <title>Functional type 2 photosynthetic reaction centers found in the rare bacterial phylum Gemmatimonadetes.</title>
        <authorList>
            <person name="Zeng Y."/>
            <person name="Feng F."/>
            <person name="Medova H."/>
            <person name="Dean J."/>
            <person name="Koblizek M."/>
        </authorList>
    </citation>
    <scope>NUCLEOTIDE SEQUENCE [LARGE SCALE GENOMIC DNA]</scope>
    <source>
        <strain evidence="11 12">AP64</strain>
    </source>
</reference>
<dbReference type="InterPro" id="IPR014729">
    <property type="entry name" value="Rossmann-like_a/b/a_fold"/>
</dbReference>
<dbReference type="STRING" id="1379270.GEMMAAP_12460"/>
<dbReference type="PANTHER" id="PTHR43153">
    <property type="entry name" value="ELECTRON TRANSFER FLAVOPROTEIN ALPHA"/>
    <property type="match status" value="1"/>
</dbReference>
<dbReference type="SUPFAM" id="SSF52402">
    <property type="entry name" value="Adenine nucleotide alpha hydrolases-like"/>
    <property type="match status" value="1"/>
</dbReference>
<dbReference type="PIRSF" id="PIRSF000089">
    <property type="entry name" value="Electra_flavoP_a"/>
    <property type="match status" value="1"/>
</dbReference>
<keyword evidence="2" id="KW-0813">Transport</keyword>
<comment type="cofactor">
    <cofactor evidence="9">
        <name>FAD</name>
        <dbReference type="ChEBI" id="CHEBI:57692"/>
    </cofactor>
    <text evidence="9">Binds 1 FAD per dimer.</text>
</comment>
<dbReference type="KEGG" id="gph:GEMMAAP_12460"/>
<dbReference type="PROSITE" id="PS00696">
    <property type="entry name" value="ETF_ALPHA"/>
    <property type="match status" value="1"/>
</dbReference>
<keyword evidence="4 9" id="KW-0274">FAD</keyword>
<gene>
    <name evidence="11" type="ORF">GEMMAAP_12460</name>
</gene>
<dbReference type="SMART" id="SM00893">
    <property type="entry name" value="ETF"/>
    <property type="match status" value="1"/>
</dbReference>
<evidence type="ECO:0000256" key="8">
    <source>
        <dbReference type="ARBA" id="ARBA00079299"/>
    </source>
</evidence>
<dbReference type="CDD" id="cd01715">
    <property type="entry name" value="ETF_alpha"/>
    <property type="match status" value="1"/>
</dbReference>
<evidence type="ECO:0000256" key="7">
    <source>
        <dbReference type="ARBA" id="ARBA00068674"/>
    </source>
</evidence>
<dbReference type="GO" id="GO:0009055">
    <property type="term" value="F:electron transfer activity"/>
    <property type="evidence" value="ECO:0007669"/>
    <property type="project" value="InterPro"/>
</dbReference>
<organism evidence="11 12">
    <name type="scientific">Gemmatimonas phototrophica</name>
    <dbReference type="NCBI Taxonomy" id="1379270"/>
    <lineage>
        <taxon>Bacteria</taxon>
        <taxon>Pseudomonadati</taxon>
        <taxon>Gemmatimonadota</taxon>
        <taxon>Gemmatimonadia</taxon>
        <taxon>Gemmatimonadales</taxon>
        <taxon>Gemmatimonadaceae</taxon>
        <taxon>Gemmatimonas</taxon>
    </lineage>
</organism>
<evidence type="ECO:0000256" key="6">
    <source>
        <dbReference type="ARBA" id="ARBA00025649"/>
    </source>
</evidence>
<keyword evidence="5" id="KW-0249">Electron transport</keyword>
<accession>A0A143BJZ9</accession>
<feature type="binding site" evidence="9">
    <location>
        <position position="292"/>
    </location>
    <ligand>
        <name>FAD</name>
        <dbReference type="ChEBI" id="CHEBI:57692"/>
    </ligand>
</feature>
<feature type="domain" description="Electron transfer flavoprotein alpha/beta-subunit N-terminal" evidence="10">
    <location>
        <begin position="4"/>
        <end position="190"/>
    </location>
</feature>
<reference evidence="11 12" key="2">
    <citation type="journal article" date="2016" name="Environ. Microbiol. Rep.">
        <title>Metagenomic evidence for the presence of phototrophic Gemmatimonadetes bacteria in diverse environments.</title>
        <authorList>
            <person name="Zeng Y."/>
            <person name="Baumbach J."/>
            <person name="Barbosa E.G."/>
            <person name="Azevedo V."/>
            <person name="Zhang C."/>
            <person name="Koblizek M."/>
        </authorList>
    </citation>
    <scope>NUCLEOTIDE SEQUENCE [LARGE SCALE GENOMIC DNA]</scope>
    <source>
        <strain evidence="11 12">AP64</strain>
    </source>
</reference>
<dbReference type="InterPro" id="IPR014731">
    <property type="entry name" value="ETF_asu_C"/>
</dbReference>
<proteinExistence type="inferred from homology"/>
<dbReference type="Gene3D" id="3.40.50.620">
    <property type="entry name" value="HUPs"/>
    <property type="match status" value="1"/>
</dbReference>
<protein>
    <recommendedName>
        <fullName evidence="7">Electron transfer flavoprotein subunit alpha</fullName>
    </recommendedName>
    <alternativeName>
        <fullName evidence="8">Electron transfer flavoprotein large subunit</fullName>
    </alternativeName>
</protein>
<dbReference type="InterPro" id="IPR029035">
    <property type="entry name" value="DHS-like_NAD/FAD-binding_dom"/>
</dbReference>
<evidence type="ECO:0000313" key="12">
    <source>
        <dbReference type="Proteomes" id="UP000076404"/>
    </source>
</evidence>
<feature type="binding site" evidence="9">
    <location>
        <begin position="271"/>
        <end position="278"/>
    </location>
    <ligand>
        <name>FAD</name>
        <dbReference type="ChEBI" id="CHEBI:57692"/>
    </ligand>
</feature>
<dbReference type="OrthoDB" id="9770286at2"/>
<comment type="similarity">
    <text evidence="1">Belongs to the ETF alpha-subunit/FixB family.</text>
</comment>
<dbReference type="EMBL" id="CP011454">
    <property type="protein sequence ID" value="AMW05397.1"/>
    <property type="molecule type" value="Genomic_DNA"/>
</dbReference>
<dbReference type="Proteomes" id="UP000076404">
    <property type="component" value="Chromosome"/>
</dbReference>